<protein>
    <submittedName>
        <fullName evidence="1">Uncharacterized protein</fullName>
    </submittedName>
</protein>
<reference evidence="1" key="1">
    <citation type="submission" date="2022-05" db="EMBL/GenBank/DDBJ databases">
        <authorList>
            <person name="Okamura Y."/>
        </authorList>
    </citation>
    <scope>NUCLEOTIDE SEQUENCE</scope>
</reference>
<evidence type="ECO:0000313" key="2">
    <source>
        <dbReference type="Proteomes" id="UP001152562"/>
    </source>
</evidence>
<dbReference type="Proteomes" id="UP001152562">
    <property type="component" value="Unassembled WGS sequence"/>
</dbReference>
<accession>A0A9P0TS72</accession>
<dbReference type="AlphaFoldDB" id="A0A9P0TS72"/>
<proteinExistence type="predicted"/>
<name>A0A9P0TS72_PIEBR</name>
<comment type="caution">
    <text evidence="1">The sequence shown here is derived from an EMBL/GenBank/DDBJ whole genome shotgun (WGS) entry which is preliminary data.</text>
</comment>
<gene>
    <name evidence="1" type="ORF">PIBRA_LOCUS8854</name>
</gene>
<organism evidence="1 2">
    <name type="scientific">Pieris brassicae</name>
    <name type="common">White butterfly</name>
    <name type="synonym">Large white butterfly</name>
    <dbReference type="NCBI Taxonomy" id="7116"/>
    <lineage>
        <taxon>Eukaryota</taxon>
        <taxon>Metazoa</taxon>
        <taxon>Ecdysozoa</taxon>
        <taxon>Arthropoda</taxon>
        <taxon>Hexapoda</taxon>
        <taxon>Insecta</taxon>
        <taxon>Pterygota</taxon>
        <taxon>Neoptera</taxon>
        <taxon>Endopterygota</taxon>
        <taxon>Lepidoptera</taxon>
        <taxon>Glossata</taxon>
        <taxon>Ditrysia</taxon>
        <taxon>Papilionoidea</taxon>
        <taxon>Pieridae</taxon>
        <taxon>Pierinae</taxon>
        <taxon>Pieris</taxon>
    </lineage>
</organism>
<keyword evidence="2" id="KW-1185">Reference proteome</keyword>
<sequence>MHCVKCLHKISAHGLTVEQMVLTLPSETLRLRSATGLRLTHLPRLYFKRYIPSENSDPYASRRSYSMNGHVRLENDMKCDEAE</sequence>
<evidence type="ECO:0000313" key="1">
    <source>
        <dbReference type="EMBL" id="CAH4032472.1"/>
    </source>
</evidence>
<dbReference type="EMBL" id="CALOZG010000029">
    <property type="protein sequence ID" value="CAH4032472.1"/>
    <property type="molecule type" value="Genomic_DNA"/>
</dbReference>